<comment type="caution">
    <text evidence="1">The sequence shown here is derived from an EMBL/GenBank/DDBJ whole genome shotgun (WGS) entry which is preliminary data.</text>
</comment>
<protein>
    <submittedName>
        <fullName evidence="1">Uncharacterized protein</fullName>
    </submittedName>
</protein>
<dbReference type="EMBL" id="LSBJ02000001">
    <property type="protein sequence ID" value="OAQ72495.2"/>
    <property type="molecule type" value="Genomic_DNA"/>
</dbReference>
<proteinExistence type="predicted"/>
<evidence type="ECO:0000313" key="1">
    <source>
        <dbReference type="EMBL" id="OAQ72495.2"/>
    </source>
</evidence>
<name>A0A179G3P7_METCM</name>
<dbReference type="KEGG" id="pchm:VFPPC_15149"/>
<dbReference type="Proteomes" id="UP000078397">
    <property type="component" value="Unassembled WGS sequence"/>
</dbReference>
<dbReference type="RefSeq" id="XP_018148578.2">
    <property type="nucleotide sequence ID" value="XM_018292902.2"/>
</dbReference>
<dbReference type="GeneID" id="28856896"/>
<evidence type="ECO:0000313" key="2">
    <source>
        <dbReference type="Proteomes" id="UP000078397"/>
    </source>
</evidence>
<gene>
    <name evidence="1" type="ORF">VFPPC_15149</name>
</gene>
<organism evidence="1 2">
    <name type="scientific">Pochonia chlamydosporia 170</name>
    <dbReference type="NCBI Taxonomy" id="1380566"/>
    <lineage>
        <taxon>Eukaryota</taxon>
        <taxon>Fungi</taxon>
        <taxon>Dikarya</taxon>
        <taxon>Ascomycota</taxon>
        <taxon>Pezizomycotina</taxon>
        <taxon>Sordariomycetes</taxon>
        <taxon>Hypocreomycetidae</taxon>
        <taxon>Hypocreales</taxon>
        <taxon>Clavicipitaceae</taxon>
        <taxon>Pochonia</taxon>
    </lineage>
</organism>
<dbReference type="AlphaFoldDB" id="A0A179G3P7"/>
<reference evidence="1 2" key="1">
    <citation type="journal article" date="2016" name="PLoS Pathog.">
        <title>Biosynthesis of antibiotic leucinostatins in bio-control fungus Purpureocillium lilacinum and their inhibition on phytophthora revealed by genome mining.</title>
        <authorList>
            <person name="Wang G."/>
            <person name="Liu Z."/>
            <person name="Lin R."/>
            <person name="Li E."/>
            <person name="Mao Z."/>
            <person name="Ling J."/>
            <person name="Yang Y."/>
            <person name="Yin W.B."/>
            <person name="Xie B."/>
        </authorList>
    </citation>
    <scope>NUCLEOTIDE SEQUENCE [LARGE SCALE GENOMIC DNA]</scope>
    <source>
        <strain evidence="1">170</strain>
    </source>
</reference>
<accession>A0A179G3P7</accession>
<keyword evidence="2" id="KW-1185">Reference proteome</keyword>
<sequence length="158" mass="17697">MSSRAIFFFSSSFLKRHPWLGRYAVGYQDVNGGVRAMLRSVQAASWKANNVKVEERRKVSRCKRSCCLHAREAWVASSRNWAVRSIDALKPLVRLESVGVSCLQFCLVCLGAGFSAGPGAVNLVWWTWAVRHSGPGPGFRRGTGTRFGCSNFWLEQKR</sequence>